<name>A0AAW1I806_SAPOF</name>
<protein>
    <submittedName>
        <fullName evidence="4">Uncharacterized protein</fullName>
    </submittedName>
</protein>
<dbReference type="InterPro" id="IPR000864">
    <property type="entry name" value="Prot_inh_pot1"/>
</dbReference>
<sequence length="87" mass="9402">MEQHGGCNCRAMCLAEPSNRIGVGKNTWPELVGVKGEIAAATIHSENPTVRAIIVSPGMGMQQDLRSDRVWVLVDINQIVTCIPFIG</sequence>
<proteinExistence type="inferred from homology"/>
<keyword evidence="3" id="KW-0722">Serine protease inhibitor</keyword>
<evidence type="ECO:0000256" key="2">
    <source>
        <dbReference type="ARBA" id="ARBA00022690"/>
    </source>
</evidence>
<dbReference type="AlphaFoldDB" id="A0AAW1I806"/>
<dbReference type="Proteomes" id="UP001443914">
    <property type="component" value="Unassembled WGS sequence"/>
</dbReference>
<comment type="caution">
    <text evidence="4">The sequence shown here is derived from an EMBL/GenBank/DDBJ whole genome shotgun (WGS) entry which is preliminary data.</text>
</comment>
<dbReference type="GO" id="GO:0009611">
    <property type="term" value="P:response to wounding"/>
    <property type="evidence" value="ECO:0007669"/>
    <property type="project" value="InterPro"/>
</dbReference>
<dbReference type="SUPFAM" id="SSF54654">
    <property type="entry name" value="CI-2 family of serine protease inhibitors"/>
    <property type="match status" value="1"/>
</dbReference>
<dbReference type="PANTHER" id="PTHR33091:SF73">
    <property type="entry name" value="INHIBITOR OF TRYPSIN AND HAGEMAN FACTOR-LIKE"/>
    <property type="match status" value="1"/>
</dbReference>
<dbReference type="InterPro" id="IPR036354">
    <property type="entry name" value="Prot_inh_pot1_sf"/>
</dbReference>
<keyword evidence="5" id="KW-1185">Reference proteome</keyword>
<dbReference type="Pfam" id="PF00280">
    <property type="entry name" value="potato_inhibit"/>
    <property type="match status" value="1"/>
</dbReference>
<evidence type="ECO:0000256" key="3">
    <source>
        <dbReference type="ARBA" id="ARBA00022900"/>
    </source>
</evidence>
<evidence type="ECO:0000313" key="4">
    <source>
        <dbReference type="EMBL" id="KAK9684897.1"/>
    </source>
</evidence>
<reference evidence="4" key="1">
    <citation type="submission" date="2024-03" db="EMBL/GenBank/DDBJ databases">
        <title>WGS assembly of Saponaria officinalis var. Norfolk2.</title>
        <authorList>
            <person name="Jenkins J."/>
            <person name="Shu S."/>
            <person name="Grimwood J."/>
            <person name="Barry K."/>
            <person name="Goodstein D."/>
            <person name="Schmutz J."/>
            <person name="Leebens-Mack J."/>
            <person name="Osbourn A."/>
        </authorList>
    </citation>
    <scope>NUCLEOTIDE SEQUENCE [LARGE SCALE GENOMIC DNA]</scope>
    <source>
        <strain evidence="4">JIC</strain>
    </source>
</reference>
<dbReference type="GO" id="GO:0004867">
    <property type="term" value="F:serine-type endopeptidase inhibitor activity"/>
    <property type="evidence" value="ECO:0007669"/>
    <property type="project" value="UniProtKB-KW"/>
</dbReference>
<evidence type="ECO:0000313" key="5">
    <source>
        <dbReference type="Proteomes" id="UP001443914"/>
    </source>
</evidence>
<dbReference type="PROSITE" id="PS00285">
    <property type="entry name" value="POTATO_INHIBITOR"/>
    <property type="match status" value="1"/>
</dbReference>
<gene>
    <name evidence="4" type="ORF">RND81_10G240800</name>
</gene>
<evidence type="ECO:0000256" key="1">
    <source>
        <dbReference type="ARBA" id="ARBA00008210"/>
    </source>
</evidence>
<dbReference type="PANTHER" id="PTHR33091">
    <property type="entry name" value="PROTEIN, PUTATIVE, EXPRESSED-RELATED"/>
    <property type="match status" value="1"/>
</dbReference>
<dbReference type="Gene3D" id="3.30.10.10">
    <property type="entry name" value="Trypsin Inhibitor V, subunit A"/>
    <property type="match status" value="1"/>
</dbReference>
<comment type="similarity">
    <text evidence="1">Belongs to the protease inhibitor I13 (potato type I serine protease inhibitor) family.</text>
</comment>
<dbReference type="EMBL" id="JBDFQZ010000010">
    <property type="protein sequence ID" value="KAK9684897.1"/>
    <property type="molecule type" value="Genomic_DNA"/>
</dbReference>
<keyword evidence="2" id="KW-0646">Protease inhibitor</keyword>
<accession>A0AAW1I806</accession>
<organism evidence="4 5">
    <name type="scientific">Saponaria officinalis</name>
    <name type="common">Common soapwort</name>
    <name type="synonym">Lychnis saponaria</name>
    <dbReference type="NCBI Taxonomy" id="3572"/>
    <lineage>
        <taxon>Eukaryota</taxon>
        <taxon>Viridiplantae</taxon>
        <taxon>Streptophyta</taxon>
        <taxon>Embryophyta</taxon>
        <taxon>Tracheophyta</taxon>
        <taxon>Spermatophyta</taxon>
        <taxon>Magnoliopsida</taxon>
        <taxon>eudicotyledons</taxon>
        <taxon>Gunneridae</taxon>
        <taxon>Pentapetalae</taxon>
        <taxon>Caryophyllales</taxon>
        <taxon>Caryophyllaceae</taxon>
        <taxon>Caryophylleae</taxon>
        <taxon>Saponaria</taxon>
    </lineage>
</organism>